<dbReference type="AlphaFoldDB" id="A0AAN1WF06"/>
<evidence type="ECO:0000313" key="3">
    <source>
        <dbReference type="Proteomes" id="UP001320119"/>
    </source>
</evidence>
<dbReference type="KEGG" id="marq:MARGE09_P0582"/>
<accession>A0AAN1WF06</accession>
<evidence type="ECO:0000256" key="1">
    <source>
        <dbReference type="SAM" id="MobiDB-lite"/>
    </source>
</evidence>
<evidence type="ECO:0000313" key="2">
    <source>
        <dbReference type="EMBL" id="BCD96382.1"/>
    </source>
</evidence>
<sequence length="124" mass="13676">MDSGGRATQEAKAESRSLRGVNHSAHPCASPFGQQAVQIDPPICEDSRTELMSMDGLNTGFAGAKNCKPLSRKKCIFRDALKLFDTRMSVHLGGTDAHCVGEGRRYRRGRYQVSPYQTRMNTSL</sequence>
<gene>
    <name evidence="2" type="ORF">MARGE09_P0582</name>
</gene>
<reference evidence="2 3" key="1">
    <citation type="journal article" date="2022" name="IScience">
        <title>An ultrasensitive nanofiber-based assay for enzymatic hydrolysis and deep-sea microbial degradation of cellulose.</title>
        <authorList>
            <person name="Tsudome M."/>
            <person name="Tachioka M."/>
            <person name="Miyazaki M."/>
            <person name="Uchimura K."/>
            <person name="Tsuda M."/>
            <person name="Takaki Y."/>
            <person name="Deguchi S."/>
        </authorList>
    </citation>
    <scope>NUCLEOTIDE SEQUENCE [LARGE SCALE GENOMIC DNA]</scope>
    <source>
        <strain evidence="2 3">GE09</strain>
    </source>
</reference>
<keyword evidence="3" id="KW-1185">Reference proteome</keyword>
<dbReference type="EMBL" id="AP023086">
    <property type="protein sequence ID" value="BCD96382.1"/>
    <property type="molecule type" value="Genomic_DNA"/>
</dbReference>
<organism evidence="2 3">
    <name type="scientific">Marinagarivorans cellulosilyticus</name>
    <dbReference type="NCBI Taxonomy" id="2721545"/>
    <lineage>
        <taxon>Bacteria</taxon>
        <taxon>Pseudomonadati</taxon>
        <taxon>Pseudomonadota</taxon>
        <taxon>Gammaproteobacteria</taxon>
        <taxon>Cellvibrionales</taxon>
        <taxon>Cellvibrionaceae</taxon>
        <taxon>Marinagarivorans</taxon>
    </lineage>
</organism>
<protein>
    <submittedName>
        <fullName evidence="2">Uncharacterized protein</fullName>
    </submittedName>
</protein>
<name>A0AAN1WF06_9GAMM</name>
<feature type="region of interest" description="Disordered" evidence="1">
    <location>
        <begin position="1"/>
        <end position="34"/>
    </location>
</feature>
<dbReference type="Proteomes" id="UP001320119">
    <property type="component" value="Chromosome"/>
</dbReference>
<proteinExistence type="predicted"/>